<evidence type="ECO:0000313" key="4">
    <source>
        <dbReference type="EMBL" id="KAK5939474.1"/>
    </source>
</evidence>
<dbReference type="InterPro" id="IPR036770">
    <property type="entry name" value="Ankyrin_rpt-contain_sf"/>
</dbReference>
<name>A0ABR0RH85_9EURO</name>
<organism evidence="4 5">
    <name type="scientific">Knufia obscura</name>
    <dbReference type="NCBI Taxonomy" id="1635080"/>
    <lineage>
        <taxon>Eukaryota</taxon>
        <taxon>Fungi</taxon>
        <taxon>Dikarya</taxon>
        <taxon>Ascomycota</taxon>
        <taxon>Pezizomycotina</taxon>
        <taxon>Eurotiomycetes</taxon>
        <taxon>Chaetothyriomycetidae</taxon>
        <taxon>Chaetothyriales</taxon>
        <taxon>Trichomeriaceae</taxon>
        <taxon>Knufia</taxon>
    </lineage>
</organism>
<sequence length="1025" mass="115430">MPGQGFAQLERTPDDIAADLYPIWAPGGPVVHLTARQMDIMNMPPPQKQHVPHLELVELGKMLMAASQSSIDDTLRGMDANPEKAPEFIQDPFEYTPLAKPTSIRLIRLLLEDENGMLQIVMDEYDLDEHIPSYFCLSYCWDNPHAISNTFNHFEKYAEDYDSQNVYPIACNGRLIYVRANLYDALQQLPDAPGLQLKQWYTFNGQKERVTDLQVAAADGDLALVKTNLFRGAHIDARDSAGRTALTFAAVKGHASVVRTLLEAGANARIRDQQGLTCLDHALTYERHKIADLLLTFDESHVKPYRRKHKHLGRGTKLWIDAICINQLDNKEKSVQVGMMNRIYSQASFATIWLGKDDGHAALASQTIEKLFAAAGSRHLGESNIVPYRNSTPEVYAEAGVPYISSREWISLAALYLRQNFSRLWCLQETVLQDDVVMYMGSTEIPFHEFLMVTEQLHILQQKFAIPPSAMFRPFYNAPIEAEAHLISELRMRKSIDDASEASRRAWFKDTKRFWRGEGKQSRIPLFDMIISTITFNCFDPRDHVYALIGMCKNHPESPEIVVDYDKPFEEVYTDIMRLMLQGIRDQEQPDLQLVACIKDSANKQNENLPSWVIHFAQPGISPFWMHHYSAAESDSETFDSRFSSSGRQHELVVQGKRIDVVEHLATRRAGHERVTMFDFDPNWPALILHLPQIYPHSNQPRTEVLWRTVCADSTATEDIVRAKQARSEHIPTSSTTAGQGESWETTAPIKYGSQFRDQLCAMILAHAERAADFGLSLKLSRGGVLLQALMSLQLQDSGAHVIETSTKEEIAQIMDTSLTGPYFASPAMQQALAELEALHQADDIEAGGPGCATPSLDQIAAYLEDPKWRVWRKTVPPGDPAAVSHTTADANRPEHASDSQAMDELPPGEDGFRAQFSRYNGGRRLFVTGEKQYLGLGAMSMEVGDEVWVVKGSKVPFLLRKISEEEEEEEDEDEDTEAASNKDKNTGSQRRRTYYKYIGDLYVHGIMHGEAVDDAGELETVVLI</sequence>
<dbReference type="InterPro" id="IPR002110">
    <property type="entry name" value="Ankyrin_rpt"/>
</dbReference>
<dbReference type="EMBL" id="JAVHJV010000010">
    <property type="protein sequence ID" value="KAK5939474.1"/>
    <property type="molecule type" value="Genomic_DNA"/>
</dbReference>
<dbReference type="PANTHER" id="PTHR24148">
    <property type="entry name" value="ANKYRIN REPEAT DOMAIN-CONTAINING PROTEIN 39 HOMOLOG-RELATED"/>
    <property type="match status" value="1"/>
</dbReference>
<dbReference type="GeneID" id="90001300"/>
<evidence type="ECO:0000259" key="3">
    <source>
        <dbReference type="Pfam" id="PF06985"/>
    </source>
</evidence>
<evidence type="ECO:0000256" key="1">
    <source>
        <dbReference type="PROSITE-ProRule" id="PRU00023"/>
    </source>
</evidence>
<dbReference type="Proteomes" id="UP001334248">
    <property type="component" value="Unassembled WGS sequence"/>
</dbReference>
<feature type="region of interest" description="Disordered" evidence="2">
    <location>
        <begin position="965"/>
        <end position="988"/>
    </location>
</feature>
<dbReference type="PROSITE" id="PS50297">
    <property type="entry name" value="ANK_REP_REGION"/>
    <property type="match status" value="1"/>
</dbReference>
<reference evidence="4 5" key="1">
    <citation type="journal article" date="2023" name="Res Sq">
        <title>Genomic and morphological characterization of Knufia obscura isolated from the Mars 2020 spacecraft assembly facility.</title>
        <authorList>
            <person name="Chander A.M."/>
            <person name="Teixeira M.M."/>
            <person name="Singh N.K."/>
            <person name="Williams M.P."/>
            <person name="Parker C.W."/>
            <person name="Leo P."/>
            <person name="Stajich J.E."/>
            <person name="Torok T."/>
            <person name="Tighe S."/>
            <person name="Mason C.E."/>
            <person name="Venkateswaran K."/>
        </authorList>
    </citation>
    <scope>NUCLEOTIDE SEQUENCE [LARGE SCALE GENOMIC DNA]</scope>
    <source>
        <strain evidence="4 5">CCFEE 5817</strain>
    </source>
</reference>
<dbReference type="Pfam" id="PF12796">
    <property type="entry name" value="Ank_2"/>
    <property type="match status" value="1"/>
</dbReference>
<dbReference type="Pfam" id="PF06985">
    <property type="entry name" value="HET"/>
    <property type="match status" value="1"/>
</dbReference>
<comment type="caution">
    <text evidence="4">The sequence shown here is derived from an EMBL/GenBank/DDBJ whole genome shotgun (WGS) entry which is preliminary data.</text>
</comment>
<feature type="domain" description="Heterokaryon incompatibility" evidence="3">
    <location>
        <begin position="316"/>
        <end position="429"/>
    </location>
</feature>
<proteinExistence type="predicted"/>
<dbReference type="SMART" id="SM00248">
    <property type="entry name" value="ANK"/>
    <property type="match status" value="3"/>
</dbReference>
<feature type="repeat" description="ANK" evidence="1">
    <location>
        <begin position="241"/>
        <end position="273"/>
    </location>
</feature>
<evidence type="ECO:0000313" key="5">
    <source>
        <dbReference type="Proteomes" id="UP001334248"/>
    </source>
</evidence>
<gene>
    <name evidence="4" type="ORF">PMZ80_007851</name>
</gene>
<dbReference type="RefSeq" id="XP_064727564.1">
    <property type="nucleotide sequence ID" value="XM_064876257.1"/>
</dbReference>
<dbReference type="Gene3D" id="1.25.40.20">
    <property type="entry name" value="Ankyrin repeat-containing domain"/>
    <property type="match status" value="1"/>
</dbReference>
<feature type="region of interest" description="Disordered" evidence="2">
    <location>
        <begin position="723"/>
        <end position="742"/>
    </location>
</feature>
<keyword evidence="1" id="KW-0040">ANK repeat</keyword>
<dbReference type="InterPro" id="IPR010730">
    <property type="entry name" value="HET"/>
</dbReference>
<feature type="repeat" description="ANK" evidence="1">
    <location>
        <begin position="208"/>
        <end position="240"/>
    </location>
</feature>
<accession>A0ABR0RH85</accession>
<feature type="region of interest" description="Disordered" evidence="2">
    <location>
        <begin position="875"/>
        <end position="913"/>
    </location>
</feature>
<feature type="compositionally biased region" description="Acidic residues" evidence="2">
    <location>
        <begin position="965"/>
        <end position="978"/>
    </location>
</feature>
<dbReference type="SUPFAM" id="SSF48403">
    <property type="entry name" value="Ankyrin repeat"/>
    <property type="match status" value="1"/>
</dbReference>
<dbReference type="PANTHER" id="PTHR24148:SF64">
    <property type="entry name" value="HETEROKARYON INCOMPATIBILITY DOMAIN-CONTAINING PROTEIN"/>
    <property type="match status" value="1"/>
</dbReference>
<dbReference type="PROSITE" id="PS50088">
    <property type="entry name" value="ANK_REPEAT"/>
    <property type="match status" value="2"/>
</dbReference>
<dbReference type="InterPro" id="IPR052895">
    <property type="entry name" value="HetReg/Transcr_Mod"/>
</dbReference>
<evidence type="ECO:0000256" key="2">
    <source>
        <dbReference type="SAM" id="MobiDB-lite"/>
    </source>
</evidence>
<feature type="compositionally biased region" description="Polar residues" evidence="2">
    <location>
        <begin position="731"/>
        <end position="742"/>
    </location>
</feature>
<protein>
    <recommendedName>
        <fullName evidence="3">Heterokaryon incompatibility domain-containing protein</fullName>
    </recommendedName>
</protein>
<keyword evidence="5" id="KW-1185">Reference proteome</keyword>